<evidence type="ECO:0000256" key="1">
    <source>
        <dbReference type="SAM" id="MobiDB-lite"/>
    </source>
</evidence>
<proteinExistence type="predicted"/>
<keyword evidence="3" id="KW-1185">Reference proteome</keyword>
<evidence type="ECO:0000313" key="2">
    <source>
        <dbReference type="EMBL" id="MCQ8127645.1"/>
    </source>
</evidence>
<reference evidence="2 3" key="1">
    <citation type="submission" date="2022-07" db="EMBL/GenBank/DDBJ databases">
        <title>Methylomonas rivi sp. nov., Methylomonas rosea sp. nov., Methylomonas aureus sp. nov. and Methylomonas subterranea sp. nov., four novel methanotrophs isolated from a freshwater creek and the deep terrestrial subsurface.</title>
        <authorList>
            <person name="Abin C."/>
            <person name="Sankaranarayanan K."/>
            <person name="Garner C."/>
            <person name="Sindelar R."/>
            <person name="Kotary K."/>
            <person name="Garner R."/>
            <person name="Barclay S."/>
            <person name="Lawson P."/>
            <person name="Krumholz L."/>
        </authorList>
    </citation>
    <scope>NUCLEOTIDE SEQUENCE [LARGE SCALE GENOMIC DNA]</scope>
    <source>
        <strain evidence="2 3">WSC-6</strain>
    </source>
</reference>
<organism evidence="2 3">
    <name type="scientific">Methylomonas rivi</name>
    <dbReference type="NCBI Taxonomy" id="2952226"/>
    <lineage>
        <taxon>Bacteria</taxon>
        <taxon>Pseudomonadati</taxon>
        <taxon>Pseudomonadota</taxon>
        <taxon>Gammaproteobacteria</taxon>
        <taxon>Methylococcales</taxon>
        <taxon>Methylococcaceae</taxon>
        <taxon>Methylomonas</taxon>
    </lineage>
</organism>
<feature type="compositionally biased region" description="Low complexity" evidence="1">
    <location>
        <begin position="19"/>
        <end position="32"/>
    </location>
</feature>
<protein>
    <submittedName>
        <fullName evidence="2">Uncharacterized protein</fullName>
    </submittedName>
</protein>
<feature type="region of interest" description="Disordered" evidence="1">
    <location>
        <begin position="1"/>
        <end position="32"/>
    </location>
</feature>
<comment type="caution">
    <text evidence="2">The sequence shown here is derived from an EMBL/GenBank/DDBJ whole genome shotgun (WGS) entry which is preliminary data.</text>
</comment>
<accession>A0ABT1U1F7</accession>
<gene>
    <name evidence="2" type="ORF">NP596_04155</name>
</gene>
<dbReference type="Proteomes" id="UP001524586">
    <property type="component" value="Unassembled WGS sequence"/>
</dbReference>
<sequence>MNTKKPKSKQATPPPAIMEPVNSESLVSNESEPVIEAADSGANDSIKKGKHHKTKVVRDSFSFPENDYRKISELKKTCLTAGVHVKKSEVLRAGLHALTQLGIDELIQAVEKVEKVQTGRPSASVD</sequence>
<name>A0ABT1U1F7_9GAMM</name>
<evidence type="ECO:0000313" key="3">
    <source>
        <dbReference type="Proteomes" id="UP001524586"/>
    </source>
</evidence>
<dbReference type="RefSeq" id="WP_256613982.1">
    <property type="nucleotide sequence ID" value="NZ_JANIBK010000012.1"/>
</dbReference>
<dbReference type="EMBL" id="JANIBK010000012">
    <property type="protein sequence ID" value="MCQ8127645.1"/>
    <property type="molecule type" value="Genomic_DNA"/>
</dbReference>